<evidence type="ECO:0000313" key="3">
    <source>
        <dbReference type="Proteomes" id="UP000223913"/>
    </source>
</evidence>
<sequence>MKYFSLIILGLGLLSCSPSEDQAAIREILLEQLRNTHSNQDWFVPAQRAVQNLTAEQSNWKDSTANHSIGELVSHLIFWNERILIAFQGETPPDFNDDNEITFQLFDADQWQEAVRQLDSLQTKWEQVVEMATDEQLREWRSSIANICSHNAYHTGQIVYIRKKNGWWDNSAGVK</sequence>
<organism evidence="2 3">
    <name type="scientific">Flavilitoribacter nigricans (strain ATCC 23147 / DSM 23189 / NBRC 102662 / NCIMB 1420 / SS-2)</name>
    <name type="common">Lewinella nigricans</name>
    <dbReference type="NCBI Taxonomy" id="1122177"/>
    <lineage>
        <taxon>Bacteria</taxon>
        <taxon>Pseudomonadati</taxon>
        <taxon>Bacteroidota</taxon>
        <taxon>Saprospiria</taxon>
        <taxon>Saprospirales</taxon>
        <taxon>Lewinellaceae</taxon>
        <taxon>Flavilitoribacter</taxon>
    </lineage>
</organism>
<keyword evidence="3" id="KW-1185">Reference proteome</keyword>
<feature type="domain" description="DinB-like" evidence="1">
    <location>
        <begin position="48"/>
        <end position="154"/>
    </location>
</feature>
<comment type="caution">
    <text evidence="2">The sequence shown here is derived from an EMBL/GenBank/DDBJ whole genome shotgun (WGS) entry which is preliminary data.</text>
</comment>
<dbReference type="InterPro" id="IPR034660">
    <property type="entry name" value="DinB/YfiT-like"/>
</dbReference>
<dbReference type="Gene3D" id="1.20.120.450">
    <property type="entry name" value="dinb family like domain"/>
    <property type="match status" value="1"/>
</dbReference>
<dbReference type="Pfam" id="PF12867">
    <property type="entry name" value="DinB_2"/>
    <property type="match status" value="1"/>
</dbReference>
<dbReference type="OrthoDB" id="9798830at2"/>
<dbReference type="Proteomes" id="UP000223913">
    <property type="component" value="Unassembled WGS sequence"/>
</dbReference>
<name>A0A2D0N9X1_FLAN2</name>
<protein>
    <recommendedName>
        <fullName evidence="1">DinB-like domain-containing protein</fullName>
    </recommendedName>
</protein>
<dbReference type="RefSeq" id="WP_099151242.1">
    <property type="nucleotide sequence ID" value="NZ_PDUD01000022.1"/>
</dbReference>
<dbReference type="AlphaFoldDB" id="A0A2D0N9X1"/>
<dbReference type="InterPro" id="IPR024775">
    <property type="entry name" value="DinB-like"/>
</dbReference>
<evidence type="ECO:0000259" key="1">
    <source>
        <dbReference type="Pfam" id="PF12867"/>
    </source>
</evidence>
<gene>
    <name evidence="2" type="ORF">CRP01_16855</name>
</gene>
<dbReference type="PROSITE" id="PS51257">
    <property type="entry name" value="PROKAR_LIPOPROTEIN"/>
    <property type="match status" value="1"/>
</dbReference>
<accession>A0A2D0N9X1</accession>
<evidence type="ECO:0000313" key="2">
    <source>
        <dbReference type="EMBL" id="PHN05188.1"/>
    </source>
</evidence>
<proteinExistence type="predicted"/>
<dbReference type="EMBL" id="PDUD01000022">
    <property type="protein sequence ID" value="PHN05188.1"/>
    <property type="molecule type" value="Genomic_DNA"/>
</dbReference>
<reference evidence="2 3" key="1">
    <citation type="submission" date="2017-10" db="EMBL/GenBank/DDBJ databases">
        <title>The draft genome sequence of Lewinella nigricans NBRC 102662.</title>
        <authorList>
            <person name="Wang K."/>
        </authorList>
    </citation>
    <scope>NUCLEOTIDE SEQUENCE [LARGE SCALE GENOMIC DNA]</scope>
    <source>
        <strain evidence="2 3">NBRC 102662</strain>
    </source>
</reference>
<dbReference type="SUPFAM" id="SSF109854">
    <property type="entry name" value="DinB/YfiT-like putative metalloenzymes"/>
    <property type="match status" value="1"/>
</dbReference>